<dbReference type="KEGG" id="vg:80397857"/>
<gene>
    <name evidence="1" type="primary">SRR6960803_2_3</name>
</gene>
<dbReference type="EMBL" id="BK013607">
    <property type="protein sequence ID" value="DAD50716.1"/>
    <property type="molecule type" value="Genomic_RNA"/>
</dbReference>
<keyword evidence="2" id="KW-1185">Reference proteome</keyword>
<reference evidence="1" key="1">
    <citation type="submission" date="2020-09" db="EMBL/GenBank/DDBJ databases">
        <title>Leviviricetes taxonomy.</title>
        <authorList>
            <person name="Stockdale S.R."/>
            <person name="Callanan J."/>
            <person name="Adriaenssens E.M."/>
            <person name="Kuhn J.H."/>
            <person name="Rumnieks J."/>
            <person name="Shkoporov A."/>
            <person name="Draper L.A."/>
            <person name="Ross P."/>
            <person name="Hill C."/>
        </authorList>
    </citation>
    <scope>NUCLEOTIDE SEQUENCE</scope>
</reference>
<dbReference type="GeneID" id="80397857"/>
<dbReference type="Proteomes" id="UP000679415">
    <property type="component" value="Segment"/>
</dbReference>
<protein>
    <submittedName>
        <fullName evidence="1">Uncharacterized protein</fullName>
    </submittedName>
</protein>
<name>A0A8S5KZU4_9VIRU</name>
<organism evidence="1 2">
    <name type="scientific">ssRNA phage SRR6960803_2</name>
    <dbReference type="NCBI Taxonomy" id="2786618"/>
    <lineage>
        <taxon>Viruses</taxon>
        <taxon>Riboviria</taxon>
        <taxon>Orthornavirae</taxon>
        <taxon>Lenarviricota</taxon>
        <taxon>Leviviricetes</taxon>
        <taxon>Norzivirales</taxon>
        <taxon>Atkinsviridae</taxon>
        <taxon>Pihngevirus</taxon>
        <taxon>Pihngevirus limenecus</taxon>
        <taxon>Shopitevirus limenecus</taxon>
    </lineage>
</organism>
<proteinExistence type="predicted"/>
<accession>A0A8S5KZU4</accession>
<sequence length="169" mass="18605">MQFEIGFLLMPKSGEEAIRKLVAHHALEAGALSFDTYLEDVTFCGHLQGTKVCGKARFRRYNEAVRCKAAIRQLCKNRQLSSFVSTPIRVSSDLLIEDTSVAVVFADAEIPLDAVLGAHGFSCMPAMIDTQHVDFRKLGLAPTALNSDESLVLCEDSEAMARWVVVKTK</sequence>
<evidence type="ECO:0000313" key="1">
    <source>
        <dbReference type="EMBL" id="DAD50716.1"/>
    </source>
</evidence>
<evidence type="ECO:0000313" key="2">
    <source>
        <dbReference type="Proteomes" id="UP000679415"/>
    </source>
</evidence>
<dbReference type="RefSeq" id="YP_010768974.1">
    <property type="nucleotide sequence ID" value="NC_073842.1"/>
</dbReference>